<feature type="compositionally biased region" description="Basic and acidic residues" evidence="1">
    <location>
        <begin position="1"/>
        <end position="22"/>
    </location>
</feature>
<reference evidence="3" key="3">
    <citation type="submission" date="2022-06" db="UniProtKB">
        <authorList>
            <consortium name="EnsemblMetazoa"/>
        </authorList>
    </citation>
    <scope>IDENTIFICATION</scope>
</reference>
<dbReference type="EMBL" id="WVUK01000050">
    <property type="protein sequence ID" value="KAF7495138.1"/>
    <property type="molecule type" value="Genomic_DNA"/>
</dbReference>
<organism evidence="2">
    <name type="scientific">Sarcoptes scabiei</name>
    <name type="common">Itch mite</name>
    <name type="synonym">Acarus scabiei</name>
    <dbReference type="NCBI Taxonomy" id="52283"/>
    <lineage>
        <taxon>Eukaryota</taxon>
        <taxon>Metazoa</taxon>
        <taxon>Ecdysozoa</taxon>
        <taxon>Arthropoda</taxon>
        <taxon>Chelicerata</taxon>
        <taxon>Arachnida</taxon>
        <taxon>Acari</taxon>
        <taxon>Acariformes</taxon>
        <taxon>Sarcoptiformes</taxon>
        <taxon>Astigmata</taxon>
        <taxon>Psoroptidia</taxon>
        <taxon>Sarcoptoidea</taxon>
        <taxon>Sarcoptidae</taxon>
        <taxon>Sarcoptinae</taxon>
        <taxon>Sarcoptes</taxon>
    </lineage>
</organism>
<feature type="region of interest" description="Disordered" evidence="1">
    <location>
        <begin position="1"/>
        <end position="30"/>
    </location>
</feature>
<dbReference type="AlphaFoldDB" id="A0A834REB1"/>
<evidence type="ECO:0000313" key="4">
    <source>
        <dbReference type="Proteomes" id="UP000070412"/>
    </source>
</evidence>
<evidence type="ECO:0000256" key="1">
    <source>
        <dbReference type="SAM" id="MobiDB-lite"/>
    </source>
</evidence>
<sequence>MMDEKPERTGTLRKKTNQDQRSSELTYQSKVPLRCKRRNETFQSVENSAEDVLDQYLIDQSGLLQLSTQQKLELGYKIDQFSDNRHLPKYIPIFKTLFVCLDQKIEEMTKEPILEDKLDKVSNKIDNIGQEIGKIPKTAKPPTRNPRALFRHLRMRMQLLITVPYSTKTRKHENNYRETQSSKHIS</sequence>
<evidence type="ECO:0000313" key="2">
    <source>
        <dbReference type="EMBL" id="KAF7495138.1"/>
    </source>
</evidence>
<keyword evidence="4" id="KW-1185">Reference proteome</keyword>
<gene>
    <name evidence="2" type="ORF">SSS_331</name>
</gene>
<reference evidence="4" key="1">
    <citation type="journal article" date="2020" name="PLoS Negl. Trop. Dis.">
        <title>High-quality nuclear genome for Sarcoptes scabiei-A critical resource for a neglected parasite.</title>
        <authorList>
            <person name="Korhonen P.K."/>
            <person name="Gasser R.B."/>
            <person name="Ma G."/>
            <person name="Wang T."/>
            <person name="Stroehlein A.J."/>
            <person name="Young N.D."/>
            <person name="Ang C.S."/>
            <person name="Fernando D.D."/>
            <person name="Lu H.C."/>
            <person name="Taylor S."/>
            <person name="Reynolds S.L."/>
            <person name="Mofiz E."/>
            <person name="Najaraj S.H."/>
            <person name="Gowda H."/>
            <person name="Madugundu A."/>
            <person name="Renuse S."/>
            <person name="Holt D."/>
            <person name="Pandey A."/>
            <person name="Papenfuss A.T."/>
            <person name="Fischer K."/>
        </authorList>
    </citation>
    <scope>NUCLEOTIDE SEQUENCE [LARGE SCALE GENOMIC DNA]</scope>
</reference>
<evidence type="ECO:0000313" key="3">
    <source>
        <dbReference type="EnsemblMetazoa" id="KAF7495138.1"/>
    </source>
</evidence>
<dbReference type="EnsemblMetazoa" id="SSS_331s_mrna">
    <property type="protein sequence ID" value="KAF7495138.1"/>
    <property type="gene ID" value="SSS_331"/>
</dbReference>
<dbReference type="Proteomes" id="UP000070412">
    <property type="component" value="Unassembled WGS sequence"/>
</dbReference>
<protein>
    <submittedName>
        <fullName evidence="2 3">Uncharacterized protein</fullName>
    </submittedName>
</protein>
<accession>A0A834REB1</accession>
<proteinExistence type="predicted"/>
<reference evidence="2" key="2">
    <citation type="submission" date="2020-01" db="EMBL/GenBank/DDBJ databases">
        <authorList>
            <person name="Korhonen P.K.K."/>
            <person name="Guangxu M.G."/>
            <person name="Wang T.W."/>
            <person name="Stroehlein A.J.S."/>
            <person name="Young N.D."/>
            <person name="Ang C.-S.A."/>
            <person name="Fernando D.W.F."/>
            <person name="Lu H.L."/>
            <person name="Taylor S.T."/>
            <person name="Ehtesham M.E.M."/>
            <person name="Najaraj S.H.N."/>
            <person name="Harsha G.H.G."/>
            <person name="Madugundu A.M."/>
            <person name="Renuse S.R."/>
            <person name="Holt D.H."/>
            <person name="Pandey A.P."/>
            <person name="Papenfuss A.P."/>
            <person name="Gasser R.B.G."/>
            <person name="Fischer K.F."/>
        </authorList>
    </citation>
    <scope>NUCLEOTIDE SEQUENCE</scope>
    <source>
        <strain evidence="2">SSS_KF_BRIS2020</strain>
    </source>
</reference>
<name>A0A834REB1_SARSC</name>